<dbReference type="AlphaFoldDB" id="A0AAD0I774"/>
<evidence type="ECO:0000313" key="2">
    <source>
        <dbReference type="Proteomes" id="UP000240475"/>
    </source>
</evidence>
<proteinExistence type="predicted"/>
<dbReference type="EMBL" id="CP028490">
    <property type="protein sequence ID" value="AVX22577.1"/>
    <property type="molecule type" value="Genomic_DNA"/>
</dbReference>
<evidence type="ECO:0000313" key="1">
    <source>
        <dbReference type="EMBL" id="AVX22577.1"/>
    </source>
</evidence>
<organism evidence="1 2">
    <name type="scientific">Pseudomonas syringae pv. atrofaciens</name>
    <dbReference type="NCBI Taxonomy" id="192087"/>
    <lineage>
        <taxon>Bacteria</taxon>
        <taxon>Pseudomonadati</taxon>
        <taxon>Pseudomonadota</taxon>
        <taxon>Gammaproteobacteria</taxon>
        <taxon>Pseudomonadales</taxon>
        <taxon>Pseudomonadaceae</taxon>
        <taxon>Pseudomonas</taxon>
        <taxon>Pseudomonas syringae</taxon>
    </lineage>
</organism>
<gene>
    <name evidence="1" type="ORF">DA456_03720</name>
</gene>
<accession>A0AAD0I774</accession>
<sequence length="59" mass="7101">MRSLLNNILTKNHGQQFCSIHLPYLKLIRKIACKTGKPLTTYNNRYFLFYFRIDTINKH</sequence>
<name>A0AAD0I774_PSESX</name>
<protein>
    <submittedName>
        <fullName evidence="1">Uncharacterized protein</fullName>
    </submittedName>
</protein>
<reference evidence="1 2" key="1">
    <citation type="submission" date="2018-04" db="EMBL/GenBank/DDBJ databases">
        <authorList>
            <person name="Cha J.-S."/>
        </authorList>
    </citation>
    <scope>NUCLEOTIDE SEQUENCE [LARGE SCALE GENOMIC DNA]</scope>
    <source>
        <strain evidence="1 2">LMG5095</strain>
    </source>
</reference>
<dbReference type="Proteomes" id="UP000240475">
    <property type="component" value="Chromosome"/>
</dbReference>